<gene>
    <name evidence="5" type="primary">pgi_17</name>
    <name evidence="5" type="ORF">SDC9_57587</name>
</gene>
<dbReference type="Pfam" id="PF00342">
    <property type="entry name" value="PGI"/>
    <property type="match status" value="1"/>
</dbReference>
<reference evidence="5" key="1">
    <citation type="submission" date="2019-08" db="EMBL/GenBank/DDBJ databases">
        <authorList>
            <person name="Kucharzyk K."/>
            <person name="Murdoch R.W."/>
            <person name="Higgins S."/>
            <person name="Loffler F."/>
        </authorList>
    </citation>
    <scope>NUCLEOTIDE SEQUENCE</scope>
</reference>
<proteinExistence type="predicted"/>
<dbReference type="PANTHER" id="PTHR11469:SF1">
    <property type="entry name" value="GLUCOSE-6-PHOSPHATE ISOMERASE"/>
    <property type="match status" value="1"/>
</dbReference>
<dbReference type="GO" id="GO:0006096">
    <property type="term" value="P:glycolytic process"/>
    <property type="evidence" value="ECO:0007669"/>
    <property type="project" value="UniProtKB-KW"/>
</dbReference>
<dbReference type="Gene3D" id="3.40.50.10490">
    <property type="entry name" value="Glucose-6-phosphate isomerase like protein, domain 1"/>
    <property type="match status" value="2"/>
</dbReference>
<comment type="caution">
    <text evidence="5">The sequence shown here is derived from an EMBL/GenBank/DDBJ whole genome shotgun (WGS) entry which is preliminary data.</text>
</comment>
<dbReference type="PANTHER" id="PTHR11469">
    <property type="entry name" value="GLUCOSE-6-PHOSPHATE ISOMERASE"/>
    <property type="match status" value="1"/>
</dbReference>
<evidence type="ECO:0000256" key="4">
    <source>
        <dbReference type="ARBA" id="ARBA00023235"/>
    </source>
</evidence>
<dbReference type="SUPFAM" id="SSF53697">
    <property type="entry name" value="SIS domain"/>
    <property type="match status" value="1"/>
</dbReference>
<dbReference type="AlphaFoldDB" id="A0A644X5M1"/>
<dbReference type="InterPro" id="IPR046348">
    <property type="entry name" value="SIS_dom_sf"/>
</dbReference>
<evidence type="ECO:0000313" key="5">
    <source>
        <dbReference type="EMBL" id="MPM11247.1"/>
    </source>
</evidence>
<dbReference type="EC" id="5.3.1.9" evidence="1"/>
<dbReference type="PROSITE" id="PS00174">
    <property type="entry name" value="P_GLUCOSE_ISOMERASE_2"/>
    <property type="match status" value="1"/>
</dbReference>
<dbReference type="PROSITE" id="PS51463">
    <property type="entry name" value="P_GLUCOSE_ISOMERASE_3"/>
    <property type="match status" value="1"/>
</dbReference>
<protein>
    <recommendedName>
        <fullName evidence="1">glucose-6-phosphate isomerase</fullName>
        <ecNumber evidence="1">5.3.1.9</ecNumber>
    </recommendedName>
</protein>
<dbReference type="InterPro" id="IPR035482">
    <property type="entry name" value="SIS_PGI_2"/>
</dbReference>
<dbReference type="InterPro" id="IPR018189">
    <property type="entry name" value="Phosphoglucose_isomerase_CS"/>
</dbReference>
<sequence>MLTPVGLLPLALCGFSVKELLQGAADCQSELTSASTMESNPAMLYAAVRQLLFRQGKQTELLSTFCPRLSTLSEWWKQLFGESEGKEHKGIFPASLVFTTDLHSLGQFVQDGLRMFFETFISVEKLQEDIEIPVLHDNSDELLYLEGKKMSYVNRKAEEATRYAHVQGGVPVLAFEMPELNEYTIGELMYFFEFSCALSAYMFGVNPFDQPGVEAYKSKMFELLGKNSK</sequence>
<keyword evidence="4 5" id="KW-0413">Isomerase</keyword>
<organism evidence="5">
    <name type="scientific">bioreactor metagenome</name>
    <dbReference type="NCBI Taxonomy" id="1076179"/>
    <lineage>
        <taxon>unclassified sequences</taxon>
        <taxon>metagenomes</taxon>
        <taxon>ecological metagenomes</taxon>
    </lineage>
</organism>
<evidence type="ECO:0000256" key="3">
    <source>
        <dbReference type="ARBA" id="ARBA00023152"/>
    </source>
</evidence>
<dbReference type="GO" id="GO:0048029">
    <property type="term" value="F:monosaccharide binding"/>
    <property type="evidence" value="ECO:0007669"/>
    <property type="project" value="TreeGrafter"/>
</dbReference>
<dbReference type="PRINTS" id="PR00662">
    <property type="entry name" value="G6PISOMERASE"/>
</dbReference>
<dbReference type="CDD" id="cd05016">
    <property type="entry name" value="SIS_PGI_2"/>
    <property type="match status" value="1"/>
</dbReference>
<dbReference type="GO" id="GO:0051156">
    <property type="term" value="P:glucose 6-phosphate metabolic process"/>
    <property type="evidence" value="ECO:0007669"/>
    <property type="project" value="TreeGrafter"/>
</dbReference>
<accession>A0A644X5M1</accession>
<dbReference type="InterPro" id="IPR001672">
    <property type="entry name" value="G6P_Isomerase"/>
</dbReference>
<dbReference type="GO" id="GO:0004347">
    <property type="term" value="F:glucose-6-phosphate isomerase activity"/>
    <property type="evidence" value="ECO:0007669"/>
    <property type="project" value="UniProtKB-EC"/>
</dbReference>
<evidence type="ECO:0000256" key="1">
    <source>
        <dbReference type="ARBA" id="ARBA00011952"/>
    </source>
</evidence>
<dbReference type="GO" id="GO:0006094">
    <property type="term" value="P:gluconeogenesis"/>
    <property type="evidence" value="ECO:0007669"/>
    <property type="project" value="UniProtKB-KW"/>
</dbReference>
<keyword evidence="3" id="KW-0324">Glycolysis</keyword>
<dbReference type="EMBL" id="VSSQ01001805">
    <property type="protein sequence ID" value="MPM11247.1"/>
    <property type="molecule type" value="Genomic_DNA"/>
</dbReference>
<name>A0A644X5M1_9ZZZZ</name>
<dbReference type="FunFam" id="3.40.50.10490:FF:000015">
    <property type="entry name" value="Glucose-6-phosphate isomerase"/>
    <property type="match status" value="1"/>
</dbReference>
<keyword evidence="2" id="KW-0312">Gluconeogenesis</keyword>
<dbReference type="GO" id="GO:0005829">
    <property type="term" value="C:cytosol"/>
    <property type="evidence" value="ECO:0007669"/>
    <property type="project" value="TreeGrafter"/>
</dbReference>
<dbReference type="GO" id="GO:0097367">
    <property type="term" value="F:carbohydrate derivative binding"/>
    <property type="evidence" value="ECO:0007669"/>
    <property type="project" value="InterPro"/>
</dbReference>
<evidence type="ECO:0000256" key="2">
    <source>
        <dbReference type="ARBA" id="ARBA00022432"/>
    </source>
</evidence>